<gene>
    <name evidence="2" type="ORF">GCK32_001832</name>
</gene>
<evidence type="ECO:0000313" key="3">
    <source>
        <dbReference type="Proteomes" id="UP001331761"/>
    </source>
</evidence>
<comment type="caution">
    <text evidence="2">The sequence shown here is derived from an EMBL/GenBank/DDBJ whole genome shotgun (WGS) entry which is preliminary data.</text>
</comment>
<dbReference type="EMBL" id="WIXE01009546">
    <property type="protein sequence ID" value="KAK5978353.1"/>
    <property type="molecule type" value="Genomic_DNA"/>
</dbReference>
<accession>A0AAN8G7D8</accession>
<evidence type="ECO:0008006" key="4">
    <source>
        <dbReference type="Google" id="ProtNLM"/>
    </source>
</evidence>
<reference evidence="2 3" key="1">
    <citation type="submission" date="2019-10" db="EMBL/GenBank/DDBJ databases">
        <title>Assembly and Annotation for the nematode Trichostrongylus colubriformis.</title>
        <authorList>
            <person name="Martin J."/>
        </authorList>
    </citation>
    <scope>NUCLEOTIDE SEQUENCE [LARGE SCALE GENOMIC DNA]</scope>
    <source>
        <strain evidence="2">G859</strain>
        <tissue evidence="2">Whole worm</tissue>
    </source>
</reference>
<sequence>MVIVKMMLMVLLCFLVPLGEAATDRLDDVVKLVFGYTLAQLQAPGADLDKALTGYNIVQQQYTRTLEWMAIDDGDDNHERVKAFYEMVLQWLEDLVEKRKNRDRIKNEMTHEWKKMPDELKEKMKWRFIGFQVINEMASA</sequence>
<keyword evidence="3" id="KW-1185">Reference proteome</keyword>
<keyword evidence="1" id="KW-0732">Signal</keyword>
<evidence type="ECO:0000256" key="1">
    <source>
        <dbReference type="SAM" id="SignalP"/>
    </source>
</evidence>
<organism evidence="2 3">
    <name type="scientific">Trichostrongylus colubriformis</name>
    <name type="common">Black scour worm</name>
    <dbReference type="NCBI Taxonomy" id="6319"/>
    <lineage>
        <taxon>Eukaryota</taxon>
        <taxon>Metazoa</taxon>
        <taxon>Ecdysozoa</taxon>
        <taxon>Nematoda</taxon>
        <taxon>Chromadorea</taxon>
        <taxon>Rhabditida</taxon>
        <taxon>Rhabditina</taxon>
        <taxon>Rhabditomorpha</taxon>
        <taxon>Strongyloidea</taxon>
        <taxon>Trichostrongylidae</taxon>
        <taxon>Trichostrongylus</taxon>
    </lineage>
</organism>
<evidence type="ECO:0000313" key="2">
    <source>
        <dbReference type="EMBL" id="KAK5978353.1"/>
    </source>
</evidence>
<name>A0AAN8G7D8_TRICO</name>
<dbReference type="Proteomes" id="UP001331761">
    <property type="component" value="Unassembled WGS sequence"/>
</dbReference>
<proteinExistence type="predicted"/>
<protein>
    <recommendedName>
        <fullName evidence="4">Secreted protein</fullName>
    </recommendedName>
</protein>
<dbReference type="AlphaFoldDB" id="A0AAN8G7D8"/>
<feature type="chain" id="PRO_5043042782" description="Secreted protein" evidence="1">
    <location>
        <begin position="22"/>
        <end position="140"/>
    </location>
</feature>
<feature type="signal peptide" evidence="1">
    <location>
        <begin position="1"/>
        <end position="21"/>
    </location>
</feature>